<feature type="region of interest" description="Disordered" evidence="1">
    <location>
        <begin position="1"/>
        <end position="62"/>
    </location>
</feature>
<dbReference type="Proteomes" id="UP001199642">
    <property type="component" value="Chromosome"/>
</dbReference>
<protein>
    <recommendedName>
        <fullName evidence="5">DNA polymerase III subunit gamma/tau</fullName>
    </recommendedName>
</protein>
<organism evidence="3 4">
    <name type="scientific">Microbacterium resistens</name>
    <dbReference type="NCBI Taxonomy" id="156977"/>
    <lineage>
        <taxon>Bacteria</taxon>
        <taxon>Bacillati</taxon>
        <taxon>Actinomycetota</taxon>
        <taxon>Actinomycetes</taxon>
        <taxon>Micrococcales</taxon>
        <taxon>Microbacteriaceae</taxon>
        <taxon>Microbacterium</taxon>
    </lineage>
</organism>
<evidence type="ECO:0000256" key="2">
    <source>
        <dbReference type="SAM" id="Phobius"/>
    </source>
</evidence>
<feature type="transmembrane region" description="Helical" evidence="2">
    <location>
        <begin position="72"/>
        <end position="94"/>
    </location>
</feature>
<evidence type="ECO:0000313" key="3">
    <source>
        <dbReference type="EMBL" id="UGS27824.1"/>
    </source>
</evidence>
<keyword evidence="4" id="KW-1185">Reference proteome</keyword>
<reference evidence="3 4" key="1">
    <citation type="submission" date="2023-01" db="EMBL/GenBank/DDBJ databases">
        <title>Characterization of estradiol degrading bacteria Microbacterium sp. MZT7 and reveal degrading genes through genome analysis.</title>
        <authorList>
            <person name="Hao P."/>
            <person name="Gao Y."/>
        </authorList>
    </citation>
    <scope>NUCLEOTIDE SEQUENCE [LARGE SCALE GENOMIC DNA]</scope>
    <source>
        <strain evidence="3 4">MZT7</strain>
    </source>
</reference>
<feature type="compositionally biased region" description="Basic and acidic residues" evidence="1">
    <location>
        <begin position="33"/>
        <end position="54"/>
    </location>
</feature>
<dbReference type="EMBL" id="CP082781">
    <property type="protein sequence ID" value="UGS27824.1"/>
    <property type="molecule type" value="Genomic_DNA"/>
</dbReference>
<evidence type="ECO:0000256" key="1">
    <source>
        <dbReference type="SAM" id="MobiDB-lite"/>
    </source>
</evidence>
<sequence length="165" mass="17540">MTPDPDEALRWDGDELDGPAPVLPAGWKAVGRGSEDVRTEPDRPATEPPTERATEATVEDGEVEEPAGLSNAMLLVTGIIGGVYLLFAVGWIVGGMRLSPLAGLLVPAPMYTPAVWLAVAAPLLWFVAAWVLTRGKASWIRVLALVIGMVLLVPWPFVMFGLVGS</sequence>
<feature type="transmembrane region" description="Helical" evidence="2">
    <location>
        <begin position="139"/>
        <end position="163"/>
    </location>
</feature>
<proteinExistence type="predicted"/>
<dbReference type="RefSeq" id="WP_231821101.1">
    <property type="nucleotide sequence ID" value="NZ_CP082781.1"/>
</dbReference>
<keyword evidence="2" id="KW-0472">Membrane</keyword>
<name>A0ABY3RV44_9MICO</name>
<evidence type="ECO:0000313" key="4">
    <source>
        <dbReference type="Proteomes" id="UP001199642"/>
    </source>
</evidence>
<accession>A0ABY3RV44</accession>
<feature type="transmembrane region" description="Helical" evidence="2">
    <location>
        <begin position="114"/>
        <end position="132"/>
    </location>
</feature>
<gene>
    <name evidence="3" type="ORF">K8F61_06545</name>
</gene>
<keyword evidence="2" id="KW-0812">Transmembrane</keyword>
<keyword evidence="2" id="KW-1133">Transmembrane helix</keyword>
<evidence type="ECO:0008006" key="5">
    <source>
        <dbReference type="Google" id="ProtNLM"/>
    </source>
</evidence>